<comment type="similarity">
    <text evidence="2">Belongs to the Ntn-hydrolase family.</text>
</comment>
<evidence type="ECO:0000256" key="16">
    <source>
        <dbReference type="PIRSR" id="PIRSR600246-3"/>
    </source>
</evidence>
<keyword evidence="6" id="KW-0645">Protease</keyword>
<evidence type="ECO:0000256" key="7">
    <source>
        <dbReference type="ARBA" id="ARBA00022801"/>
    </source>
</evidence>
<dbReference type="EMBL" id="JW867927">
    <property type="protein sequence ID" value="AFP00445.1"/>
    <property type="molecule type" value="mRNA"/>
</dbReference>
<dbReference type="CDD" id="cd04702">
    <property type="entry name" value="ASRGL1_like"/>
    <property type="match status" value="1"/>
</dbReference>
<evidence type="ECO:0000256" key="15">
    <source>
        <dbReference type="PIRSR" id="PIRSR600246-2"/>
    </source>
</evidence>
<name>V9KQR0_CALMI</name>
<keyword evidence="7" id="KW-0378">Hydrolase</keyword>
<evidence type="ECO:0000313" key="17">
    <source>
        <dbReference type="EMBL" id="AFP00445.1"/>
    </source>
</evidence>
<dbReference type="InterPro" id="IPR000246">
    <property type="entry name" value="Peptidase_T2"/>
</dbReference>
<evidence type="ECO:0000256" key="12">
    <source>
        <dbReference type="ARBA" id="ARBA00030667"/>
    </source>
</evidence>
<evidence type="ECO:0000256" key="10">
    <source>
        <dbReference type="ARBA" id="ARBA00029780"/>
    </source>
</evidence>
<dbReference type="GO" id="GO:0005737">
    <property type="term" value="C:cytoplasm"/>
    <property type="evidence" value="ECO:0007669"/>
    <property type="project" value="TreeGrafter"/>
</dbReference>
<comment type="catalytic activity">
    <reaction evidence="1">
        <text>Cleavage of a beta-linked Asp residue from the N-terminus of a polypeptide.</text>
        <dbReference type="EC" id="3.4.19.5"/>
    </reaction>
</comment>
<dbReference type="Gene3D" id="3.60.20.30">
    <property type="entry name" value="(Glycosyl)asparaginase"/>
    <property type="match status" value="1"/>
</dbReference>
<dbReference type="EC" id="3.5.1.1" evidence="4"/>
<feature type="active site" description="Nucleophile" evidence="14">
    <location>
        <position position="169"/>
    </location>
</feature>
<dbReference type="InterPro" id="IPR029055">
    <property type="entry name" value="Ntn_hydrolases_N"/>
</dbReference>
<evidence type="ECO:0000256" key="13">
    <source>
        <dbReference type="ARBA" id="ARBA00049366"/>
    </source>
</evidence>
<feature type="binding site" evidence="15">
    <location>
        <begin position="220"/>
        <end position="223"/>
    </location>
    <ligand>
        <name>substrate</name>
    </ligand>
</feature>
<dbReference type="SUPFAM" id="SSF56235">
    <property type="entry name" value="N-terminal nucleophile aminohydrolases (Ntn hydrolases)"/>
    <property type="match status" value="1"/>
</dbReference>
<sequence>MSAGKPVIVVHGGCGVYLPELMEGSVLGVRAAALKGFCVLQQGGSALDAVEVATVALEDNPLFNAGHGAVLNERGEIEFDAIIMDGKSLNAGAVSAVKNIANPIKLARLVMEKTKHVMLTDQGASQFAKAMGIPEVPMESLITEKARKQWETNLAPDANPVASQIGLGTVGAVAMDCEGNLACATSTGGITNKMVGRVGDTPLIGSGGYADNCLGAVSTTGTGEAIMKMVLSRLILFYMEQGMTPTQAADVGLQYMLDRVHSPGGLIVVNGCGEWAAKFKTANMSWAAAQGEQVMCGIAQGEVRTAQISDLIQQ</sequence>
<organism evidence="17">
    <name type="scientific">Callorhinchus milii</name>
    <name type="common">Ghost shark</name>
    <dbReference type="NCBI Taxonomy" id="7868"/>
    <lineage>
        <taxon>Eukaryota</taxon>
        <taxon>Metazoa</taxon>
        <taxon>Chordata</taxon>
        <taxon>Craniata</taxon>
        <taxon>Vertebrata</taxon>
        <taxon>Chondrichthyes</taxon>
        <taxon>Holocephali</taxon>
        <taxon>Chimaeriformes</taxon>
        <taxon>Callorhinchidae</taxon>
        <taxon>Callorhinchus</taxon>
    </lineage>
</organism>
<dbReference type="GO" id="GO:0004067">
    <property type="term" value="F:asparaginase activity"/>
    <property type="evidence" value="ECO:0007669"/>
    <property type="project" value="UniProtKB-EC"/>
</dbReference>
<evidence type="ECO:0000256" key="4">
    <source>
        <dbReference type="ARBA" id="ARBA00012920"/>
    </source>
</evidence>
<dbReference type="FunFam" id="3.60.20.30:FF:000001">
    <property type="entry name" value="Isoaspartyl peptidase/L-asparaginase"/>
    <property type="match status" value="1"/>
</dbReference>
<dbReference type="AlphaFoldDB" id="V9KQR0"/>
<proteinExistence type="evidence at transcript level"/>
<reference evidence="17" key="1">
    <citation type="journal article" date="2014" name="Nature">
        <title>Elephant shark genome provides unique insights into gnathostome evolution.</title>
        <authorList>
            <consortium name="International Elephant Shark Genome Sequencing Consortium"/>
            <person name="Venkatesh B."/>
            <person name="Lee A.P."/>
            <person name="Ravi V."/>
            <person name="Maurya A.K."/>
            <person name="Lian M.M."/>
            <person name="Swann J.B."/>
            <person name="Ohta Y."/>
            <person name="Flajnik M.F."/>
            <person name="Sutoh Y."/>
            <person name="Kasahara M."/>
            <person name="Hoon S."/>
            <person name="Gangu V."/>
            <person name="Roy S.W."/>
            <person name="Irimia M."/>
            <person name="Korzh V."/>
            <person name="Kondrychyn I."/>
            <person name="Lim Z.W."/>
            <person name="Tay B.H."/>
            <person name="Tohari S."/>
            <person name="Kong K.W."/>
            <person name="Ho S."/>
            <person name="Lorente-Galdos B."/>
            <person name="Quilez J."/>
            <person name="Marques-Bonet T."/>
            <person name="Raney B.J."/>
            <person name="Ingham P.W."/>
            <person name="Tay A."/>
            <person name="Hillier L.W."/>
            <person name="Minx P."/>
            <person name="Boehm T."/>
            <person name="Wilson R.K."/>
            <person name="Brenner S."/>
            <person name="Warren W.C."/>
        </authorList>
    </citation>
    <scope>NUCLEOTIDE SEQUENCE</scope>
    <source>
        <tissue evidence="17">Gills</tissue>
    </source>
</reference>
<dbReference type="Pfam" id="PF01112">
    <property type="entry name" value="Asparaginase_2"/>
    <property type="match status" value="1"/>
</dbReference>
<dbReference type="GO" id="GO:0006508">
    <property type="term" value="P:proteolysis"/>
    <property type="evidence" value="ECO:0007669"/>
    <property type="project" value="UniProtKB-KW"/>
</dbReference>
<dbReference type="PANTHER" id="PTHR10188">
    <property type="entry name" value="L-ASPARAGINASE"/>
    <property type="match status" value="1"/>
</dbReference>
<evidence type="ECO:0000256" key="14">
    <source>
        <dbReference type="PIRSR" id="PIRSR600246-1"/>
    </source>
</evidence>
<protein>
    <recommendedName>
        <fullName evidence="5">Isoaspartyl peptidase/L-asparaginase</fullName>
        <ecNumber evidence="3">3.4.19.5</ecNumber>
        <ecNumber evidence="4">3.5.1.1</ecNumber>
    </recommendedName>
    <alternativeName>
        <fullName evidence="9">Asparaginase-like protein 1</fullName>
    </alternativeName>
    <alternativeName>
        <fullName evidence="12">Beta-aspartyl-peptidase</fullName>
    </alternativeName>
    <alternativeName>
        <fullName evidence="10">Isoaspartyl dipeptidase</fullName>
    </alternativeName>
    <alternativeName>
        <fullName evidence="11">L-asparagine amidohydrolase</fullName>
    </alternativeName>
</protein>
<evidence type="ECO:0000256" key="5">
    <source>
        <dbReference type="ARBA" id="ARBA00022280"/>
    </source>
</evidence>
<feature type="site" description="Cleavage; by autolysis" evidence="16">
    <location>
        <begin position="168"/>
        <end position="169"/>
    </location>
</feature>
<feature type="binding site" evidence="15">
    <location>
        <begin position="197"/>
        <end position="200"/>
    </location>
    <ligand>
        <name>substrate</name>
    </ligand>
</feature>
<comment type="catalytic activity">
    <reaction evidence="13">
        <text>L-asparagine + H2O = L-aspartate + NH4(+)</text>
        <dbReference type="Rhea" id="RHEA:21016"/>
        <dbReference type="ChEBI" id="CHEBI:15377"/>
        <dbReference type="ChEBI" id="CHEBI:28938"/>
        <dbReference type="ChEBI" id="CHEBI:29991"/>
        <dbReference type="ChEBI" id="CHEBI:58048"/>
        <dbReference type="EC" id="3.5.1.1"/>
    </reaction>
</comment>
<accession>V9KQR0</accession>
<evidence type="ECO:0000256" key="8">
    <source>
        <dbReference type="ARBA" id="ARBA00022813"/>
    </source>
</evidence>
<evidence type="ECO:0000256" key="6">
    <source>
        <dbReference type="ARBA" id="ARBA00022670"/>
    </source>
</evidence>
<dbReference type="InterPro" id="IPR033844">
    <property type="entry name" value="ASRGL1_meta"/>
</dbReference>
<evidence type="ECO:0000256" key="2">
    <source>
        <dbReference type="ARBA" id="ARBA00010872"/>
    </source>
</evidence>
<evidence type="ECO:0000256" key="9">
    <source>
        <dbReference type="ARBA" id="ARBA00029701"/>
    </source>
</evidence>
<evidence type="ECO:0000256" key="1">
    <source>
        <dbReference type="ARBA" id="ARBA00000306"/>
    </source>
</evidence>
<dbReference type="PANTHER" id="PTHR10188:SF41">
    <property type="entry name" value="ISOASPARTYL PEPTIDASE_L-ASPARAGINASE"/>
    <property type="match status" value="1"/>
</dbReference>
<dbReference type="GO" id="GO:0033345">
    <property type="term" value="P:L-asparagine catabolic process via L-aspartate"/>
    <property type="evidence" value="ECO:0007669"/>
    <property type="project" value="TreeGrafter"/>
</dbReference>
<keyword evidence="8" id="KW-0068">Autocatalytic cleavage</keyword>
<dbReference type="EC" id="3.4.19.5" evidence="3"/>
<dbReference type="GO" id="GO:0008798">
    <property type="term" value="F:beta-aspartyl-peptidase activity"/>
    <property type="evidence" value="ECO:0007669"/>
    <property type="project" value="UniProtKB-EC"/>
</dbReference>
<evidence type="ECO:0000256" key="11">
    <source>
        <dbReference type="ARBA" id="ARBA00030414"/>
    </source>
</evidence>
<evidence type="ECO:0000256" key="3">
    <source>
        <dbReference type="ARBA" id="ARBA00012879"/>
    </source>
</evidence>